<dbReference type="EMBL" id="BGPR01006245">
    <property type="protein sequence ID" value="GBN17310.1"/>
    <property type="molecule type" value="Genomic_DNA"/>
</dbReference>
<protein>
    <submittedName>
        <fullName evidence="1">Retrovirus-related Pol polyprotein from type-2 retrotransposable element R2DM</fullName>
    </submittedName>
</protein>
<comment type="caution">
    <text evidence="1">The sequence shown here is derived from an EMBL/GenBank/DDBJ whole genome shotgun (WGS) entry which is preliminary data.</text>
</comment>
<feature type="non-terminal residue" evidence="1">
    <location>
        <position position="10"/>
    </location>
</feature>
<feature type="non-terminal residue" evidence="1">
    <location>
        <position position="1"/>
    </location>
</feature>
<organism evidence="1 2">
    <name type="scientific">Araneus ventricosus</name>
    <name type="common">Orbweaver spider</name>
    <name type="synonym">Epeira ventricosa</name>
    <dbReference type="NCBI Taxonomy" id="182803"/>
    <lineage>
        <taxon>Eukaryota</taxon>
        <taxon>Metazoa</taxon>
        <taxon>Ecdysozoa</taxon>
        <taxon>Arthropoda</taxon>
        <taxon>Chelicerata</taxon>
        <taxon>Arachnida</taxon>
        <taxon>Araneae</taxon>
        <taxon>Araneomorphae</taxon>
        <taxon>Entelegynae</taxon>
        <taxon>Araneoidea</taxon>
        <taxon>Araneidae</taxon>
        <taxon>Araneus</taxon>
    </lineage>
</organism>
<evidence type="ECO:0000313" key="1">
    <source>
        <dbReference type="EMBL" id="GBN17310.1"/>
    </source>
</evidence>
<sequence length="10" mass="1183">EVRPSILQEL</sequence>
<keyword evidence="2" id="KW-1185">Reference proteome</keyword>
<dbReference type="Proteomes" id="UP000499080">
    <property type="component" value="Unassembled WGS sequence"/>
</dbReference>
<evidence type="ECO:0000313" key="2">
    <source>
        <dbReference type="Proteomes" id="UP000499080"/>
    </source>
</evidence>
<name>A0A4Y2LT84_ARAVE</name>
<proteinExistence type="predicted"/>
<gene>
    <name evidence="1" type="primary">pol_4400</name>
    <name evidence="1" type="ORF">AVEN_131253_1</name>
</gene>
<accession>A0A4Y2LT84</accession>
<reference evidence="1 2" key="1">
    <citation type="journal article" date="2019" name="Sci. Rep.">
        <title>Orb-weaving spider Araneus ventricosus genome elucidates the spidroin gene catalogue.</title>
        <authorList>
            <person name="Kono N."/>
            <person name="Nakamura H."/>
            <person name="Ohtoshi R."/>
            <person name="Moran D.A.P."/>
            <person name="Shinohara A."/>
            <person name="Yoshida Y."/>
            <person name="Fujiwara M."/>
            <person name="Mori M."/>
            <person name="Tomita M."/>
            <person name="Arakawa K."/>
        </authorList>
    </citation>
    <scope>NUCLEOTIDE SEQUENCE [LARGE SCALE GENOMIC DNA]</scope>
</reference>